<dbReference type="Proteomes" id="UP000298337">
    <property type="component" value="Unassembled WGS sequence"/>
</dbReference>
<dbReference type="InterPro" id="IPR011051">
    <property type="entry name" value="RmlC_Cupin_sf"/>
</dbReference>
<dbReference type="InterPro" id="IPR014710">
    <property type="entry name" value="RmlC-like_jellyroll"/>
</dbReference>
<sequence length="131" mass="14693">MHVLSFLPSLHQTAASLTEYWSPRVVAEFEDSYVKVAKIQGSLAWHSHDQEDEVFFVLKGHLRIELEHGAVELPEGALYVVPKGVRHNPVAEQECHIMLIEKKSTLHTGNEVTDKTRSLADQLRPLDGGSL</sequence>
<comment type="caution">
    <text evidence="2">The sequence shown here is derived from an EMBL/GenBank/DDBJ whole genome shotgun (WGS) entry which is preliminary data.</text>
</comment>
<gene>
    <name evidence="2" type="ORF">EU556_22240</name>
</gene>
<reference evidence="2 3" key="1">
    <citation type="submission" date="2019-04" db="EMBL/GenBank/DDBJ databases">
        <authorList>
            <person name="Feng G."/>
            <person name="Zhang J."/>
            <person name="Zhu H."/>
        </authorList>
    </citation>
    <scope>NUCLEOTIDE SEQUENCE [LARGE SCALE GENOMIC DNA]</scope>
    <source>
        <strain evidence="2 3">92R-1</strain>
    </source>
</reference>
<dbReference type="CDD" id="cd02226">
    <property type="entry name" value="cupin_YdbB-like"/>
    <property type="match status" value="1"/>
</dbReference>
<dbReference type="InterPro" id="IPR052044">
    <property type="entry name" value="PKS_Associated_Protein"/>
</dbReference>
<keyword evidence="3" id="KW-1185">Reference proteome</keyword>
<proteinExistence type="predicted"/>
<accession>A0A4Z0P2C5</accession>
<evidence type="ECO:0000259" key="1">
    <source>
        <dbReference type="Pfam" id="PF07883"/>
    </source>
</evidence>
<dbReference type="RefSeq" id="WP_135436367.1">
    <property type="nucleotide sequence ID" value="NZ_SRLA01000005.1"/>
</dbReference>
<name>A0A4Z0P2C5_9BACT</name>
<dbReference type="Gene3D" id="2.60.120.10">
    <property type="entry name" value="Jelly Rolls"/>
    <property type="match status" value="1"/>
</dbReference>
<dbReference type="EMBL" id="SRLA01000005">
    <property type="protein sequence ID" value="TGE04897.1"/>
    <property type="molecule type" value="Genomic_DNA"/>
</dbReference>
<evidence type="ECO:0000313" key="3">
    <source>
        <dbReference type="Proteomes" id="UP000298337"/>
    </source>
</evidence>
<dbReference type="Pfam" id="PF07883">
    <property type="entry name" value="Cupin_2"/>
    <property type="match status" value="1"/>
</dbReference>
<dbReference type="InterPro" id="IPR013096">
    <property type="entry name" value="Cupin_2"/>
</dbReference>
<dbReference type="SUPFAM" id="SSF51182">
    <property type="entry name" value="RmlC-like cupins"/>
    <property type="match status" value="1"/>
</dbReference>
<dbReference type="PANTHER" id="PTHR36114">
    <property type="entry name" value="16.7 KDA PROTEIN IN WHIE LOCUS"/>
    <property type="match status" value="1"/>
</dbReference>
<protein>
    <submittedName>
        <fullName evidence="2">Cupin domain-containing protein</fullName>
    </submittedName>
</protein>
<dbReference type="PANTHER" id="PTHR36114:SF1">
    <property type="entry name" value="16.7 KDA PROTEIN IN WHIE LOCUS"/>
    <property type="match status" value="1"/>
</dbReference>
<organism evidence="2 3">
    <name type="scientific">Hymenobacter fodinae</name>
    <dbReference type="NCBI Taxonomy" id="2510796"/>
    <lineage>
        <taxon>Bacteria</taxon>
        <taxon>Pseudomonadati</taxon>
        <taxon>Bacteroidota</taxon>
        <taxon>Cytophagia</taxon>
        <taxon>Cytophagales</taxon>
        <taxon>Hymenobacteraceae</taxon>
        <taxon>Hymenobacter</taxon>
    </lineage>
</organism>
<dbReference type="AlphaFoldDB" id="A0A4Z0P2C5"/>
<evidence type="ECO:0000313" key="2">
    <source>
        <dbReference type="EMBL" id="TGE04897.1"/>
    </source>
</evidence>
<dbReference type="OrthoDB" id="9794183at2"/>
<feature type="domain" description="Cupin type-2" evidence="1">
    <location>
        <begin position="40"/>
        <end position="97"/>
    </location>
</feature>